<dbReference type="InterPro" id="IPR036249">
    <property type="entry name" value="Thioredoxin-like_sf"/>
</dbReference>
<dbReference type="Pfam" id="PF04214">
    <property type="entry name" value="DUF411"/>
    <property type="match status" value="1"/>
</dbReference>
<dbReference type="Proteomes" id="UP000244890">
    <property type="component" value="Chromosome"/>
</dbReference>
<dbReference type="AlphaFoldDB" id="A0A2U8FCI2"/>
<evidence type="ECO:0000313" key="3">
    <source>
        <dbReference type="Proteomes" id="UP000244890"/>
    </source>
</evidence>
<feature type="signal peptide" evidence="1">
    <location>
        <begin position="1"/>
        <end position="20"/>
    </location>
</feature>
<dbReference type="SUPFAM" id="SSF52833">
    <property type="entry name" value="Thioredoxin-like"/>
    <property type="match status" value="1"/>
</dbReference>
<dbReference type="InterPro" id="IPR007332">
    <property type="entry name" value="DUF411"/>
</dbReference>
<dbReference type="KEGG" id="had:CDV25_03175"/>
<keyword evidence="1" id="KW-0732">Signal</keyword>
<reference evidence="2 3" key="1">
    <citation type="submission" date="2017-06" db="EMBL/GenBank/DDBJ databases">
        <title>Complete genome of Helicobacter apodemus.</title>
        <authorList>
            <person name="Cho S."/>
        </authorList>
    </citation>
    <scope>NUCLEOTIDE SEQUENCE [LARGE SCALE GENOMIC DNA]</scope>
    <source>
        <strain evidence="3">SNUVETPUB-15-01</strain>
    </source>
</reference>
<sequence length="158" mass="17890">MKNKIIKILGLGLLPLSLFGANSIELYNTPFCGCCKMWEEYMTKKGYQIHSAYTENIGEIKQKYQIQPKFESCHTGIIDGYVVEGHVPEDAIRWLLENRPKDVIGISVPGMPIGSPGMEQGDMVEDYPVVVMYKNGDYKIYGIYRGDTLIHKNSKTSF</sequence>
<protein>
    <recommendedName>
        <fullName evidence="4">DUF411 domain-containing protein</fullName>
    </recommendedName>
</protein>
<evidence type="ECO:0000313" key="2">
    <source>
        <dbReference type="EMBL" id="AWI33873.1"/>
    </source>
</evidence>
<name>A0A2U8FCI2_9HELI</name>
<dbReference type="OrthoDB" id="14727at2"/>
<dbReference type="RefSeq" id="WP_108910736.1">
    <property type="nucleotide sequence ID" value="NZ_CP021886.1"/>
</dbReference>
<feature type="chain" id="PRO_5015864835" description="DUF411 domain-containing protein" evidence="1">
    <location>
        <begin position="21"/>
        <end position="158"/>
    </location>
</feature>
<gene>
    <name evidence="2" type="ORF">CDV25_03175</name>
</gene>
<evidence type="ECO:0008006" key="4">
    <source>
        <dbReference type="Google" id="ProtNLM"/>
    </source>
</evidence>
<organism evidence="2 3">
    <name type="scientific">Helicobacter apodemus</name>
    <dbReference type="NCBI Taxonomy" id="135569"/>
    <lineage>
        <taxon>Bacteria</taxon>
        <taxon>Pseudomonadati</taxon>
        <taxon>Campylobacterota</taxon>
        <taxon>Epsilonproteobacteria</taxon>
        <taxon>Campylobacterales</taxon>
        <taxon>Helicobacteraceae</taxon>
        <taxon>Helicobacter</taxon>
    </lineage>
</organism>
<dbReference type="EMBL" id="CP021886">
    <property type="protein sequence ID" value="AWI33873.1"/>
    <property type="molecule type" value="Genomic_DNA"/>
</dbReference>
<evidence type="ECO:0000256" key="1">
    <source>
        <dbReference type="SAM" id="SignalP"/>
    </source>
</evidence>
<proteinExistence type="predicted"/>
<accession>A0A2U8FCI2</accession>